<dbReference type="GO" id="GO:0005524">
    <property type="term" value="F:ATP binding"/>
    <property type="evidence" value="ECO:0007669"/>
    <property type="project" value="UniProtKB-KW"/>
</dbReference>
<dbReference type="GO" id="GO:0006298">
    <property type="term" value="P:mismatch repair"/>
    <property type="evidence" value="ECO:0007669"/>
    <property type="project" value="InterPro"/>
</dbReference>
<dbReference type="GO" id="GO:0016887">
    <property type="term" value="F:ATP hydrolysis activity"/>
    <property type="evidence" value="ECO:0007669"/>
    <property type="project" value="InterPro"/>
</dbReference>
<dbReference type="Proteomes" id="UP001463665">
    <property type="component" value="Chromosome"/>
</dbReference>
<evidence type="ECO:0000313" key="3">
    <source>
        <dbReference type="Proteomes" id="UP001463665"/>
    </source>
</evidence>
<dbReference type="InterPro" id="IPR038973">
    <property type="entry name" value="MutL/Mlh/Pms-like"/>
</dbReference>
<comment type="similarity">
    <text evidence="1">Belongs to the DNA mismatch repair MutL/HexB family.</text>
</comment>
<name>A0AAU6WT18_9FLAO</name>
<dbReference type="Gene3D" id="3.30.565.10">
    <property type="entry name" value="Histidine kinase-like ATPase, C-terminal domain"/>
    <property type="match status" value="1"/>
</dbReference>
<organism evidence="2 3">
    <name type="scientific">Chryseobacterium endophyticum</name>
    <dbReference type="NCBI Taxonomy" id="1854762"/>
    <lineage>
        <taxon>Bacteria</taxon>
        <taxon>Pseudomonadati</taxon>
        <taxon>Bacteroidota</taxon>
        <taxon>Flavobacteriia</taxon>
        <taxon>Flavobacteriales</taxon>
        <taxon>Weeksellaceae</taxon>
        <taxon>Chryseobacterium group</taxon>
        <taxon>Chryseobacterium</taxon>
    </lineage>
</organism>
<evidence type="ECO:0000313" key="2">
    <source>
        <dbReference type="EMBL" id="XAO74992.1"/>
    </source>
</evidence>
<accession>A0AAU6WT18</accession>
<protein>
    <submittedName>
        <fullName evidence="2">ATP-binding protein</fullName>
    </submittedName>
</protein>
<keyword evidence="2" id="KW-0067">ATP-binding</keyword>
<dbReference type="Pfam" id="PF13589">
    <property type="entry name" value="HATPase_c_3"/>
    <property type="match status" value="1"/>
</dbReference>
<dbReference type="SUPFAM" id="SSF55874">
    <property type="entry name" value="ATPase domain of HSP90 chaperone/DNA topoisomerase II/histidine kinase"/>
    <property type="match status" value="1"/>
</dbReference>
<dbReference type="PANTHER" id="PTHR10073">
    <property type="entry name" value="DNA MISMATCH REPAIR PROTEIN MLH, PMS, MUTL"/>
    <property type="match status" value="1"/>
</dbReference>
<reference evidence="2 3" key="1">
    <citation type="submission" date="2024-04" db="EMBL/GenBank/DDBJ databases">
        <title>Genome sequencing and assembly of rice foliar adapted Chryseobacterium endophyticum OsEnb-ALM-A6.</title>
        <authorList>
            <person name="Kumar S."/>
            <person name="Javed M."/>
            <person name="Chouhan V."/>
            <person name="Charishma K."/>
            <person name="Patel A."/>
            <person name="Kumar M."/>
            <person name="Sahu K.P."/>
            <person name="Kumar A."/>
        </authorList>
    </citation>
    <scope>NUCLEOTIDE SEQUENCE [LARGE SCALE GENOMIC DNA]</scope>
    <source>
        <strain evidence="2 3">OsEnb-ALM-A6</strain>
    </source>
</reference>
<dbReference type="GO" id="GO:0032300">
    <property type="term" value="C:mismatch repair complex"/>
    <property type="evidence" value="ECO:0007669"/>
    <property type="project" value="InterPro"/>
</dbReference>
<keyword evidence="3" id="KW-1185">Reference proteome</keyword>
<gene>
    <name evidence="2" type="ORF">AAFP95_02980</name>
</gene>
<evidence type="ECO:0000256" key="1">
    <source>
        <dbReference type="ARBA" id="ARBA00006082"/>
    </source>
</evidence>
<dbReference type="AlphaFoldDB" id="A0AAU6WT18"/>
<sequence length="111" mass="12592">MSDIIQLLPDHVANQIAAGEVVQRPASIVKELLENAIDAEATKIELIIRDAGKNLIQVVDNGKGMSETDARMAFERHATSKIRGTEDIFRIATKGFRGRHWLPLRQYRRWN</sequence>
<dbReference type="RefSeq" id="WP_345766893.1">
    <property type="nucleotide sequence ID" value="NZ_CP154834.1"/>
</dbReference>
<dbReference type="GO" id="GO:0140664">
    <property type="term" value="F:ATP-dependent DNA damage sensor activity"/>
    <property type="evidence" value="ECO:0007669"/>
    <property type="project" value="InterPro"/>
</dbReference>
<proteinExistence type="inferred from homology"/>
<dbReference type="PANTHER" id="PTHR10073:SF12">
    <property type="entry name" value="DNA MISMATCH REPAIR PROTEIN MLH1"/>
    <property type="match status" value="1"/>
</dbReference>
<dbReference type="InterPro" id="IPR036890">
    <property type="entry name" value="HATPase_C_sf"/>
</dbReference>
<dbReference type="EMBL" id="CP154834">
    <property type="protein sequence ID" value="XAO74992.1"/>
    <property type="molecule type" value="Genomic_DNA"/>
</dbReference>
<keyword evidence="2" id="KW-0547">Nucleotide-binding</keyword>